<feature type="transmembrane region" description="Helical" evidence="1">
    <location>
        <begin position="125"/>
        <end position="145"/>
    </location>
</feature>
<evidence type="ECO:0000256" key="1">
    <source>
        <dbReference type="SAM" id="Phobius"/>
    </source>
</evidence>
<feature type="transmembrane region" description="Helical" evidence="1">
    <location>
        <begin position="151"/>
        <end position="171"/>
    </location>
</feature>
<organism evidence="2 3">
    <name type="scientific">Mycolicibacterium tokaiense</name>
    <dbReference type="NCBI Taxonomy" id="39695"/>
    <lineage>
        <taxon>Bacteria</taxon>
        <taxon>Bacillati</taxon>
        <taxon>Actinomycetota</taxon>
        <taxon>Actinomycetes</taxon>
        <taxon>Mycobacteriales</taxon>
        <taxon>Mycobacteriaceae</taxon>
        <taxon>Mycolicibacterium</taxon>
    </lineage>
</organism>
<proteinExistence type="predicted"/>
<dbReference type="OrthoDB" id="244933at2"/>
<keyword evidence="1" id="KW-0812">Transmembrane</keyword>
<sequence length="178" mass="18054">MLFAVGSTLFAVATIPHVGPPAVAANLLCFVGSWFFTTAAWMQLVRTDEVQRASWLCAAVQFAGTILFNVSTGTAVWASAVSTEQRFVWAPDATGSVAFLISGVLGVVAVAVLRSRDGLAAGVNLAGCVAFGASAVGAFVSGSGASENATLADLGTFLGALCFLVAALLVVPRRAGRA</sequence>
<evidence type="ECO:0000313" key="2">
    <source>
        <dbReference type="EMBL" id="STZ57310.1"/>
    </source>
</evidence>
<accession>A0A378T9M8</accession>
<keyword evidence="1" id="KW-0472">Membrane</keyword>
<feature type="transmembrane region" description="Helical" evidence="1">
    <location>
        <begin position="23"/>
        <end position="44"/>
    </location>
</feature>
<dbReference type="AlphaFoldDB" id="A0A378T9M8"/>
<feature type="transmembrane region" description="Helical" evidence="1">
    <location>
        <begin position="56"/>
        <end position="81"/>
    </location>
</feature>
<dbReference type="EMBL" id="UGQT01000001">
    <property type="protein sequence ID" value="STZ57310.1"/>
    <property type="molecule type" value="Genomic_DNA"/>
</dbReference>
<keyword evidence="3" id="KW-1185">Reference proteome</keyword>
<reference evidence="2 3" key="1">
    <citation type="submission" date="2018-06" db="EMBL/GenBank/DDBJ databases">
        <authorList>
            <consortium name="Pathogen Informatics"/>
            <person name="Doyle S."/>
        </authorList>
    </citation>
    <scope>NUCLEOTIDE SEQUENCE [LARGE SCALE GENOMIC DNA]</scope>
    <source>
        <strain evidence="2 3">NCTC10821</strain>
    </source>
</reference>
<keyword evidence="1" id="KW-1133">Transmembrane helix</keyword>
<protein>
    <submittedName>
        <fullName evidence="2">Uncharacterized protein</fullName>
    </submittedName>
</protein>
<evidence type="ECO:0000313" key="3">
    <source>
        <dbReference type="Proteomes" id="UP000254978"/>
    </source>
</evidence>
<name>A0A378T9M8_9MYCO</name>
<dbReference type="Proteomes" id="UP000254978">
    <property type="component" value="Unassembled WGS sequence"/>
</dbReference>
<gene>
    <name evidence="2" type="ORF">NCTC10821_00810</name>
</gene>
<feature type="transmembrane region" description="Helical" evidence="1">
    <location>
        <begin position="93"/>
        <end position="113"/>
    </location>
</feature>